<dbReference type="EMBL" id="GBXM01084242">
    <property type="protein sequence ID" value="JAH24335.1"/>
    <property type="molecule type" value="Transcribed_RNA"/>
</dbReference>
<reference evidence="1" key="2">
    <citation type="journal article" date="2015" name="Fish Shellfish Immunol.">
        <title>Early steps in the European eel (Anguilla anguilla)-Vibrio vulnificus interaction in the gills: Role of the RtxA13 toxin.</title>
        <authorList>
            <person name="Callol A."/>
            <person name="Pajuelo D."/>
            <person name="Ebbesson L."/>
            <person name="Teles M."/>
            <person name="MacKenzie S."/>
            <person name="Amaro C."/>
        </authorList>
    </citation>
    <scope>NUCLEOTIDE SEQUENCE</scope>
</reference>
<reference evidence="1" key="1">
    <citation type="submission" date="2014-11" db="EMBL/GenBank/DDBJ databases">
        <authorList>
            <person name="Amaro Gonzalez C."/>
        </authorList>
    </citation>
    <scope>NUCLEOTIDE SEQUENCE</scope>
</reference>
<sequence>MIYTCLSWAGSWGLLEPIPACIGQEAGIYRGQVANLSQGAHTIHSFQLAYLHFFELWEETGVPGGNPCGHGECIFADRLLERYQYR</sequence>
<accession>A0A0E9RDF4</accession>
<dbReference type="AlphaFoldDB" id="A0A0E9RDF4"/>
<protein>
    <submittedName>
        <fullName evidence="1">Uncharacterized protein</fullName>
    </submittedName>
</protein>
<dbReference type="EMBL" id="GBXM01081770">
    <property type="protein sequence ID" value="JAH26807.1"/>
    <property type="molecule type" value="Transcribed_RNA"/>
</dbReference>
<proteinExistence type="predicted"/>
<organism evidence="1">
    <name type="scientific">Anguilla anguilla</name>
    <name type="common">European freshwater eel</name>
    <name type="synonym">Muraena anguilla</name>
    <dbReference type="NCBI Taxonomy" id="7936"/>
    <lineage>
        <taxon>Eukaryota</taxon>
        <taxon>Metazoa</taxon>
        <taxon>Chordata</taxon>
        <taxon>Craniata</taxon>
        <taxon>Vertebrata</taxon>
        <taxon>Euteleostomi</taxon>
        <taxon>Actinopterygii</taxon>
        <taxon>Neopterygii</taxon>
        <taxon>Teleostei</taxon>
        <taxon>Anguilliformes</taxon>
        <taxon>Anguillidae</taxon>
        <taxon>Anguilla</taxon>
    </lineage>
</organism>
<evidence type="ECO:0000313" key="1">
    <source>
        <dbReference type="EMBL" id="JAH26807.1"/>
    </source>
</evidence>
<name>A0A0E9RDF4_ANGAN</name>